<feature type="transmembrane region" description="Helical" evidence="5">
    <location>
        <begin position="231"/>
        <end position="253"/>
    </location>
</feature>
<feature type="transmembrane region" description="Helical" evidence="5">
    <location>
        <begin position="265"/>
        <end position="286"/>
    </location>
</feature>
<dbReference type="PANTHER" id="PTHR24064">
    <property type="entry name" value="SOLUTE CARRIER FAMILY 22 MEMBER"/>
    <property type="match status" value="1"/>
</dbReference>
<dbReference type="EMBL" id="AJWK01002446">
    <property type="status" value="NOT_ANNOTATED_CDS"/>
    <property type="molecule type" value="Genomic_DNA"/>
</dbReference>
<dbReference type="VEuPathDB" id="VectorBase:LLONM1_010284"/>
<keyword evidence="3 5" id="KW-1133">Transmembrane helix</keyword>
<evidence type="ECO:0000256" key="4">
    <source>
        <dbReference type="ARBA" id="ARBA00023136"/>
    </source>
</evidence>
<reference evidence="7" key="1">
    <citation type="submission" date="2020-05" db="UniProtKB">
        <authorList>
            <consortium name="EnsemblMetazoa"/>
        </authorList>
    </citation>
    <scope>IDENTIFICATION</scope>
    <source>
        <strain evidence="7">Jacobina</strain>
    </source>
</reference>
<feature type="transmembrane region" description="Helical" evidence="5">
    <location>
        <begin position="517"/>
        <end position="538"/>
    </location>
</feature>
<feature type="transmembrane region" description="Helical" evidence="5">
    <location>
        <begin position="401"/>
        <end position="423"/>
    </location>
</feature>
<dbReference type="CDD" id="cd17317">
    <property type="entry name" value="MFS_SLC22"/>
    <property type="match status" value="1"/>
</dbReference>
<evidence type="ECO:0000313" key="8">
    <source>
        <dbReference type="Proteomes" id="UP000092461"/>
    </source>
</evidence>
<dbReference type="Pfam" id="PF07690">
    <property type="entry name" value="MFS_1"/>
    <property type="match status" value="1"/>
</dbReference>
<dbReference type="InterPro" id="IPR005829">
    <property type="entry name" value="Sugar_transporter_CS"/>
</dbReference>
<dbReference type="VEuPathDB" id="VectorBase:LLOJ000626"/>
<dbReference type="Gene3D" id="1.20.1250.20">
    <property type="entry name" value="MFS general substrate transporter like domains"/>
    <property type="match status" value="1"/>
</dbReference>
<evidence type="ECO:0000256" key="5">
    <source>
        <dbReference type="SAM" id="Phobius"/>
    </source>
</evidence>
<dbReference type="EMBL" id="AJWK01002444">
    <property type="status" value="NOT_ANNOTATED_CDS"/>
    <property type="molecule type" value="Genomic_DNA"/>
</dbReference>
<dbReference type="GO" id="GO:0016020">
    <property type="term" value="C:membrane"/>
    <property type="evidence" value="ECO:0007669"/>
    <property type="project" value="UniProtKB-SubCell"/>
</dbReference>
<dbReference type="Proteomes" id="UP000092461">
    <property type="component" value="Unassembled WGS sequence"/>
</dbReference>
<sequence length="577" mass="63728">MVVNSGNLQVSSGKSSGALALDGVKCENGKNHKIQICDEPTKEEDSNSDVISDLTGHFGKWQLMWTFLLSLFQLPSTFHLFSFVFEGASKDFWCAAPDHLKSIPLAIWRNYTQPSGPCSIVDVNYHEISIENFTTILSDALNETLTTCKSFDYDMELIGKTVISEWQLVCNRASMVSVVEMCFLAGAAVGSVCSGWISDQFGRRTTLMSFATVQCCIGILLAFASSLPTFMVLRFISGVTSMAVLVVSFVLVVELVSGKYRTIIGILNLLPLSIAYMIIAGIAYGARDWRTIQLIGTTPCFLLLLLWFNIPESPRWLLARGRMEELKEIINRIAARNRITLPDNYEKLLISPPDVDATVSILDLFRGKFRRTTLLMTVIWFSLVLLYFGITLHMNNLGGNIYTNTIIAGAVEGIAILCSIIVVLKLGIRINLVIYMLVAGLACLMVNFVPDGNLWMIITLVMIGKCTIGATNAIIQTFTAYQYPTMLRNLGVGAGNFAAGVALIVVPYLWLMEHIQIYLPMTIMGGFGIVGAIALLLLHDRSPKTKRQQRATKSCIPEQNKKVASAFENSAYKHTES</sequence>
<name>A0A1B0C9K4_LUTLO</name>
<feature type="transmembrane region" description="Helical" evidence="5">
    <location>
        <begin position="430"/>
        <end position="448"/>
    </location>
</feature>
<dbReference type="InterPro" id="IPR011701">
    <property type="entry name" value="MFS"/>
</dbReference>
<dbReference type="SUPFAM" id="SSF103473">
    <property type="entry name" value="MFS general substrate transporter"/>
    <property type="match status" value="1"/>
</dbReference>
<dbReference type="GO" id="GO:0022857">
    <property type="term" value="F:transmembrane transporter activity"/>
    <property type="evidence" value="ECO:0007669"/>
    <property type="project" value="InterPro"/>
</dbReference>
<evidence type="ECO:0000259" key="6">
    <source>
        <dbReference type="PROSITE" id="PS50850"/>
    </source>
</evidence>
<dbReference type="AlphaFoldDB" id="A0A1B0C9K4"/>
<proteinExistence type="predicted"/>
<dbReference type="InterPro" id="IPR020846">
    <property type="entry name" value="MFS_dom"/>
</dbReference>
<feature type="transmembrane region" description="Helical" evidence="5">
    <location>
        <begin position="454"/>
        <end position="475"/>
    </location>
</feature>
<evidence type="ECO:0000256" key="1">
    <source>
        <dbReference type="ARBA" id="ARBA00004141"/>
    </source>
</evidence>
<dbReference type="EMBL" id="AJWK01002447">
    <property type="status" value="NOT_ANNOTATED_CDS"/>
    <property type="molecule type" value="Genomic_DNA"/>
</dbReference>
<dbReference type="InterPro" id="IPR036259">
    <property type="entry name" value="MFS_trans_sf"/>
</dbReference>
<evidence type="ECO:0000256" key="3">
    <source>
        <dbReference type="ARBA" id="ARBA00022989"/>
    </source>
</evidence>
<feature type="transmembrane region" description="Helical" evidence="5">
    <location>
        <begin position="487"/>
        <end position="511"/>
    </location>
</feature>
<accession>A0A1B0C9K4</accession>
<keyword evidence="8" id="KW-1185">Reference proteome</keyword>
<evidence type="ECO:0000313" key="7">
    <source>
        <dbReference type="EnsemblMetazoa" id="LLOJ000626-PA"/>
    </source>
</evidence>
<dbReference type="EMBL" id="AJWK01002445">
    <property type="status" value="NOT_ANNOTATED_CDS"/>
    <property type="molecule type" value="Genomic_DNA"/>
</dbReference>
<dbReference type="EMBL" id="AJWK01002448">
    <property type="status" value="NOT_ANNOTATED_CDS"/>
    <property type="molecule type" value="Genomic_DNA"/>
</dbReference>
<dbReference type="EnsemblMetazoa" id="LLOJ000626-RA">
    <property type="protein sequence ID" value="LLOJ000626-PA"/>
    <property type="gene ID" value="LLOJ000626"/>
</dbReference>
<keyword evidence="4 5" id="KW-0472">Membrane</keyword>
<feature type="transmembrane region" description="Helical" evidence="5">
    <location>
        <begin position="374"/>
        <end position="395"/>
    </location>
</feature>
<organism evidence="7 8">
    <name type="scientific">Lutzomyia longipalpis</name>
    <name type="common">Sand fly</name>
    <dbReference type="NCBI Taxonomy" id="7200"/>
    <lineage>
        <taxon>Eukaryota</taxon>
        <taxon>Metazoa</taxon>
        <taxon>Ecdysozoa</taxon>
        <taxon>Arthropoda</taxon>
        <taxon>Hexapoda</taxon>
        <taxon>Insecta</taxon>
        <taxon>Pterygota</taxon>
        <taxon>Neoptera</taxon>
        <taxon>Endopterygota</taxon>
        <taxon>Diptera</taxon>
        <taxon>Nematocera</taxon>
        <taxon>Psychodoidea</taxon>
        <taxon>Psychodidae</taxon>
        <taxon>Lutzomyia</taxon>
        <taxon>Lutzomyia</taxon>
    </lineage>
</organism>
<dbReference type="PROSITE" id="PS00216">
    <property type="entry name" value="SUGAR_TRANSPORT_1"/>
    <property type="match status" value="1"/>
</dbReference>
<protein>
    <recommendedName>
        <fullName evidence="6">Major facilitator superfamily (MFS) profile domain-containing protein</fullName>
    </recommendedName>
</protein>
<comment type="subcellular location">
    <subcellularLocation>
        <location evidence="1">Membrane</location>
        <topology evidence="1">Multi-pass membrane protein</topology>
    </subcellularLocation>
</comment>
<keyword evidence="2 5" id="KW-0812">Transmembrane</keyword>
<evidence type="ECO:0000256" key="2">
    <source>
        <dbReference type="ARBA" id="ARBA00022692"/>
    </source>
</evidence>
<feature type="domain" description="Major facilitator superfamily (MFS) profile" evidence="6">
    <location>
        <begin position="128"/>
        <end position="543"/>
    </location>
</feature>
<feature type="transmembrane region" description="Helical" evidence="5">
    <location>
        <begin position="63"/>
        <end position="85"/>
    </location>
</feature>
<dbReference type="PROSITE" id="PS50850">
    <property type="entry name" value="MFS"/>
    <property type="match status" value="1"/>
</dbReference>
<feature type="transmembrane region" description="Helical" evidence="5">
    <location>
        <begin position="292"/>
        <end position="310"/>
    </location>
</feature>